<evidence type="ECO:0000313" key="3">
    <source>
        <dbReference type="Proteomes" id="UP000008216"/>
    </source>
</evidence>
<dbReference type="Gene3D" id="4.10.410.40">
    <property type="match status" value="1"/>
</dbReference>
<gene>
    <name evidence="2" type="primary">gp14</name>
    <name evidence="2" type="ORF">APECO1_1017</name>
</gene>
<dbReference type="Gene3D" id="2.60.40.10">
    <property type="entry name" value="Immunoglobulins"/>
    <property type="match status" value="1"/>
</dbReference>
<organism evidence="2 3">
    <name type="scientific">Escherichia coli O1:K1 / APEC</name>
    <dbReference type="NCBI Taxonomy" id="405955"/>
    <lineage>
        <taxon>Bacteria</taxon>
        <taxon>Pseudomonadati</taxon>
        <taxon>Pseudomonadota</taxon>
        <taxon>Gammaproteobacteria</taxon>
        <taxon>Enterobacterales</taxon>
        <taxon>Enterobacteriaceae</taxon>
        <taxon>Escherichia</taxon>
    </lineage>
</organism>
<dbReference type="InterPro" id="IPR013783">
    <property type="entry name" value="Ig-like_fold"/>
</dbReference>
<reference evidence="2 3" key="1">
    <citation type="journal article" date="2007" name="J. Bacteriol.">
        <title>The genome sequence of avian pathogenic Escherichia coli strain O1:K1:H7 shares strong similarities with human extraintestinal pathogenic E. coli genomes.</title>
        <authorList>
            <person name="Johnson T.J."/>
            <person name="Kariyawasam S."/>
            <person name="Wannemuehler Y."/>
            <person name="Mangiamele P."/>
            <person name="Johnson S.J."/>
            <person name="Doetkott C."/>
            <person name="Skyberg J.A."/>
            <person name="Lynne A.M."/>
            <person name="Johnson J.R."/>
            <person name="Nolan L.K."/>
        </authorList>
    </citation>
    <scope>NUCLEOTIDE SEQUENCE [LARGE SCALE GENOMIC DNA]</scope>
    <source>
        <strain evidence="2">APEC O1</strain>
    </source>
</reference>
<dbReference type="PROSITE" id="PS50835">
    <property type="entry name" value="IG_LIKE"/>
    <property type="match status" value="1"/>
</dbReference>
<sequence>MILPTRRWRVFYFQETSMSSNFERSQLTKIMISSAPVTAETLDSASYLGLSCTIKEVQFTAGQKQDIDVTTLCSVEQENINGLGAASEISMSGNFYLNAAQNALRSAYDNDTTYGFKVIFPSGNGFTFMAEVRQHTWSAGTNGVVAATFSLRLKGKPVLTTEPLKVKVDLKSTLRVASGSKLEMAVEAAGGVPPYSYVWKKGGSPVSGQTAATFSKASAVSGDAGAYTCEISDSASPVNKVTSTSCTVTVS</sequence>
<evidence type="ECO:0000313" key="2">
    <source>
        <dbReference type="EMBL" id="ABJ01322.1"/>
    </source>
</evidence>
<dbReference type="EMBL" id="CP000468">
    <property type="protein sequence ID" value="ABJ01322.1"/>
    <property type="molecule type" value="Genomic_DNA"/>
</dbReference>
<dbReference type="SUPFAM" id="SSF48726">
    <property type="entry name" value="Immunoglobulin"/>
    <property type="match status" value="1"/>
</dbReference>
<dbReference type="InterPro" id="IPR007110">
    <property type="entry name" value="Ig-like_dom"/>
</dbReference>
<keyword evidence="3" id="KW-1185">Reference proteome</keyword>
<dbReference type="AlphaFoldDB" id="A0A0H2Z008"/>
<dbReference type="InterPro" id="IPR036179">
    <property type="entry name" value="Ig-like_dom_sf"/>
</dbReference>
<dbReference type="KEGG" id="ecv:APECO1_1017"/>
<dbReference type="Proteomes" id="UP000008216">
    <property type="component" value="Chromosome"/>
</dbReference>
<proteinExistence type="predicted"/>
<evidence type="ECO:0000259" key="1">
    <source>
        <dbReference type="PROSITE" id="PS50835"/>
    </source>
</evidence>
<feature type="domain" description="Ig-like" evidence="1">
    <location>
        <begin position="157"/>
        <end position="249"/>
    </location>
</feature>
<dbReference type="Pfam" id="PF13895">
    <property type="entry name" value="Ig_2"/>
    <property type="match status" value="1"/>
</dbReference>
<protein>
    <submittedName>
        <fullName evidence="2">Phage major tail subunit</fullName>
    </submittedName>
</protein>
<accession>A0A0H2Z008</accession>
<dbReference type="HOGENOM" id="CLU_086306_0_0_6"/>
<name>A0A0H2Z008_ECOK1</name>